<dbReference type="InterPro" id="IPR050595">
    <property type="entry name" value="Bact_response_regulator"/>
</dbReference>
<dbReference type="PROSITE" id="PS50110">
    <property type="entry name" value="RESPONSE_REGULATORY"/>
    <property type="match status" value="1"/>
</dbReference>
<dbReference type="STRING" id="1313304.CALK_0883"/>
<evidence type="ECO:0000313" key="4">
    <source>
        <dbReference type="EMBL" id="ERP32154.1"/>
    </source>
</evidence>
<dbReference type="InterPro" id="IPR001789">
    <property type="entry name" value="Sig_transdc_resp-reg_receiver"/>
</dbReference>
<name>U7D6L0_9BACT</name>
<sequence>MNHFVIADDSPLARSFIIKLLRNTTISETHFTEASNGQEVLEYVQTNKVDVIFTDLTMPHTGGLELAKRLTSSTSAFPAKNIVVITSSGNQEERQELAALGVQHILTKPVTQEQMNTVVASLFKGKRKRKERTPYGY</sequence>
<dbReference type="PANTHER" id="PTHR44591">
    <property type="entry name" value="STRESS RESPONSE REGULATOR PROTEIN 1"/>
    <property type="match status" value="1"/>
</dbReference>
<dbReference type="RefSeq" id="WP_022636385.1">
    <property type="nucleotide sequence ID" value="NZ_ASJR01000006.1"/>
</dbReference>
<evidence type="ECO:0000259" key="3">
    <source>
        <dbReference type="PROSITE" id="PS50110"/>
    </source>
</evidence>
<dbReference type="SUPFAM" id="SSF52172">
    <property type="entry name" value="CheY-like"/>
    <property type="match status" value="1"/>
</dbReference>
<dbReference type="EMBL" id="ASJR01000006">
    <property type="protein sequence ID" value="ERP32154.1"/>
    <property type="molecule type" value="Genomic_DNA"/>
</dbReference>
<keyword evidence="5" id="KW-1185">Reference proteome</keyword>
<dbReference type="OrthoDB" id="9786548at2"/>
<accession>U7D6L0</accession>
<organism evidence="4 5">
    <name type="scientific">Chitinivibrio alkaliphilus ACht1</name>
    <dbReference type="NCBI Taxonomy" id="1313304"/>
    <lineage>
        <taxon>Bacteria</taxon>
        <taxon>Pseudomonadati</taxon>
        <taxon>Fibrobacterota</taxon>
        <taxon>Chitinivibrionia</taxon>
        <taxon>Chitinivibrionales</taxon>
        <taxon>Chitinivibrionaceae</taxon>
        <taxon>Chitinivibrio</taxon>
    </lineage>
</organism>
<dbReference type="Pfam" id="PF00072">
    <property type="entry name" value="Response_reg"/>
    <property type="match status" value="1"/>
</dbReference>
<proteinExistence type="predicted"/>
<evidence type="ECO:0000256" key="1">
    <source>
        <dbReference type="ARBA" id="ARBA00022553"/>
    </source>
</evidence>
<dbReference type="Proteomes" id="UP000017148">
    <property type="component" value="Unassembled WGS sequence"/>
</dbReference>
<dbReference type="AlphaFoldDB" id="U7D6L0"/>
<reference evidence="4 5" key="1">
    <citation type="journal article" date="2013" name="Environ. Microbiol.">
        <title>Genome analysis of Chitinivibrio alkaliphilus gen. nov., sp. nov., a novel extremely haloalkaliphilic anaerobic chitinolytic bacterium from the candidate phylum Termite Group 3.</title>
        <authorList>
            <person name="Sorokin D.Y."/>
            <person name="Gumerov V.M."/>
            <person name="Rakitin A.L."/>
            <person name="Beletsky A.V."/>
            <person name="Damste J.S."/>
            <person name="Muyzer G."/>
            <person name="Mardanov A.V."/>
            <person name="Ravin N.V."/>
        </authorList>
    </citation>
    <scope>NUCLEOTIDE SEQUENCE [LARGE SCALE GENOMIC DNA]</scope>
    <source>
        <strain evidence="4 5">ACht1</strain>
    </source>
</reference>
<dbReference type="InterPro" id="IPR011006">
    <property type="entry name" value="CheY-like_superfamily"/>
</dbReference>
<dbReference type="Gene3D" id="3.40.50.2300">
    <property type="match status" value="1"/>
</dbReference>
<feature type="modified residue" description="4-aspartylphosphate" evidence="2">
    <location>
        <position position="55"/>
    </location>
</feature>
<comment type="caution">
    <text evidence="4">The sequence shown here is derived from an EMBL/GenBank/DDBJ whole genome shotgun (WGS) entry which is preliminary data.</text>
</comment>
<dbReference type="PANTHER" id="PTHR44591:SF3">
    <property type="entry name" value="RESPONSE REGULATORY DOMAIN-CONTAINING PROTEIN"/>
    <property type="match status" value="1"/>
</dbReference>
<dbReference type="CDD" id="cd17546">
    <property type="entry name" value="REC_hyHK_CKI1_RcsC-like"/>
    <property type="match status" value="1"/>
</dbReference>
<dbReference type="eggNOG" id="COG0745">
    <property type="taxonomic scope" value="Bacteria"/>
</dbReference>
<evidence type="ECO:0000313" key="5">
    <source>
        <dbReference type="Proteomes" id="UP000017148"/>
    </source>
</evidence>
<feature type="domain" description="Response regulatory" evidence="3">
    <location>
        <begin position="3"/>
        <end position="123"/>
    </location>
</feature>
<protein>
    <submittedName>
        <fullName evidence="4">Response regulator receiver protein</fullName>
    </submittedName>
</protein>
<dbReference type="GO" id="GO:0000160">
    <property type="term" value="P:phosphorelay signal transduction system"/>
    <property type="evidence" value="ECO:0007669"/>
    <property type="project" value="InterPro"/>
</dbReference>
<gene>
    <name evidence="4" type="ORF">CALK_0883</name>
</gene>
<evidence type="ECO:0000256" key="2">
    <source>
        <dbReference type="PROSITE-ProRule" id="PRU00169"/>
    </source>
</evidence>
<keyword evidence="1 2" id="KW-0597">Phosphoprotein</keyword>
<dbReference type="SMART" id="SM00448">
    <property type="entry name" value="REC"/>
    <property type="match status" value="1"/>
</dbReference>